<comment type="caution">
    <text evidence="7">The sequence shown here is derived from an EMBL/GenBank/DDBJ whole genome shotgun (WGS) entry which is preliminary data.</text>
</comment>
<organism evidence="7 8">
    <name type="scientific">Clostridium magnum DSM 2767</name>
    <dbReference type="NCBI Taxonomy" id="1121326"/>
    <lineage>
        <taxon>Bacteria</taxon>
        <taxon>Bacillati</taxon>
        <taxon>Bacillota</taxon>
        <taxon>Clostridia</taxon>
        <taxon>Eubacteriales</taxon>
        <taxon>Clostridiaceae</taxon>
        <taxon>Clostridium</taxon>
    </lineage>
</organism>
<dbReference type="Pfam" id="PF02743">
    <property type="entry name" value="dCache_1"/>
    <property type="match status" value="1"/>
</dbReference>
<evidence type="ECO:0000256" key="2">
    <source>
        <dbReference type="ARBA" id="ARBA00022475"/>
    </source>
</evidence>
<evidence type="ECO:0000256" key="5">
    <source>
        <dbReference type="ARBA" id="ARBA00023136"/>
    </source>
</evidence>
<evidence type="ECO:0000256" key="3">
    <source>
        <dbReference type="ARBA" id="ARBA00022692"/>
    </source>
</evidence>
<keyword evidence="5" id="KW-0472">Membrane</keyword>
<feature type="domain" description="Cache" evidence="6">
    <location>
        <begin position="30"/>
        <end position="253"/>
    </location>
</feature>
<dbReference type="Proteomes" id="UP000076603">
    <property type="component" value="Unassembled WGS sequence"/>
</dbReference>
<dbReference type="Gene3D" id="3.30.450.20">
    <property type="entry name" value="PAS domain"/>
    <property type="match status" value="2"/>
</dbReference>
<dbReference type="AlphaFoldDB" id="A0A161XCX1"/>
<keyword evidence="3" id="KW-0812">Transmembrane</keyword>
<evidence type="ECO:0000259" key="6">
    <source>
        <dbReference type="Pfam" id="PF02743"/>
    </source>
</evidence>
<accession>A0A161XCX1</accession>
<dbReference type="CDD" id="cd12912">
    <property type="entry name" value="PDC2_MCP_like"/>
    <property type="match status" value="1"/>
</dbReference>
<dbReference type="PANTHER" id="PTHR10166">
    <property type="entry name" value="VOLTAGE-DEPENDENT CALCIUM CHANNEL SUBUNIT ALPHA-2/DELTA-RELATED"/>
    <property type="match status" value="1"/>
</dbReference>
<evidence type="ECO:0000313" key="8">
    <source>
        <dbReference type="Proteomes" id="UP000076603"/>
    </source>
</evidence>
<evidence type="ECO:0000256" key="1">
    <source>
        <dbReference type="ARBA" id="ARBA00004651"/>
    </source>
</evidence>
<dbReference type="GO" id="GO:0005245">
    <property type="term" value="F:voltage-gated calcium channel activity"/>
    <property type="evidence" value="ECO:0007669"/>
    <property type="project" value="TreeGrafter"/>
</dbReference>
<dbReference type="GO" id="GO:0005891">
    <property type="term" value="C:voltage-gated calcium channel complex"/>
    <property type="evidence" value="ECO:0007669"/>
    <property type="project" value="TreeGrafter"/>
</dbReference>
<proteinExistence type="predicted"/>
<dbReference type="STRING" id="1121326.CLMAG_19850"/>
<name>A0A161XCX1_9CLOT</name>
<dbReference type="InterPro" id="IPR033479">
    <property type="entry name" value="dCache_1"/>
</dbReference>
<dbReference type="EMBL" id="LWAE01000002">
    <property type="protein sequence ID" value="KZL92176.1"/>
    <property type="molecule type" value="Genomic_DNA"/>
</dbReference>
<protein>
    <submittedName>
        <fullName evidence="7">Methyl-accepting chemotaxis protein McpA</fullName>
    </submittedName>
</protein>
<comment type="subcellular location">
    <subcellularLocation>
        <location evidence="1">Cell membrane</location>
        <topology evidence="1">Multi-pass membrane protein</topology>
    </subcellularLocation>
</comment>
<dbReference type="InterPro" id="IPR051173">
    <property type="entry name" value="Ca_channel_alpha-2/delta"/>
</dbReference>
<keyword evidence="2" id="KW-1003">Cell membrane</keyword>
<gene>
    <name evidence="7" type="primary">mcpA_2</name>
    <name evidence="7" type="ORF">CLMAG_19850</name>
</gene>
<dbReference type="SUPFAM" id="SSF103190">
    <property type="entry name" value="Sensory domain-like"/>
    <property type="match status" value="1"/>
</dbReference>
<evidence type="ECO:0000313" key="7">
    <source>
        <dbReference type="EMBL" id="KZL92176.1"/>
    </source>
</evidence>
<reference evidence="7 8" key="1">
    <citation type="submission" date="2016-04" db="EMBL/GenBank/DDBJ databases">
        <title>Genome sequence of Clostridium magnum DSM 2767.</title>
        <authorList>
            <person name="Poehlein A."/>
            <person name="Uhlig R."/>
            <person name="Fischer R."/>
            <person name="Bahl H."/>
            <person name="Daniel R."/>
        </authorList>
    </citation>
    <scope>NUCLEOTIDE SEQUENCE [LARGE SCALE GENOMIC DNA]</scope>
    <source>
        <strain evidence="7 8">DSM 2767</strain>
    </source>
</reference>
<evidence type="ECO:0000256" key="4">
    <source>
        <dbReference type="ARBA" id="ARBA00022989"/>
    </source>
</evidence>
<dbReference type="RefSeq" id="WP_242872985.1">
    <property type="nucleotide sequence ID" value="NZ_FQXL01000004.1"/>
</dbReference>
<keyword evidence="4" id="KW-1133">Transmembrane helix</keyword>
<sequence length="282" mass="31785">MIFVLICIIPVMILGFISYKKAYNILSDKLKVTAKQNLLLVNKSINNYFKGMEATIQMLSTNGDFQQLEVHPEFEQFALGILRDVKNSNSDLLAVYFGQRTKKMVLYPEQKLPDDFDPTSRSWYQKAVQNPDKVVFSDPYKDTATGDYVISISKVVKYDGQVTGVIAMDVSLASLTKQLSDIKIGQNGYAYITAANGMMIAHPDKSIIGTDIATKQTFWGDIKTNQNGFTRYIYNGQNKFASYDTNILTGWKLMSSLDEKELLYDTDVIRNLTVIVILIIGD</sequence>
<keyword evidence="8" id="KW-1185">Reference proteome</keyword>
<dbReference type="PANTHER" id="PTHR10166:SF37">
    <property type="entry name" value="STOLID, ISOFORM H"/>
    <property type="match status" value="1"/>
</dbReference>
<dbReference type="CDD" id="cd18773">
    <property type="entry name" value="PDC1_HK_sensor"/>
    <property type="match status" value="1"/>
</dbReference>
<dbReference type="PATRIC" id="fig|1121326.3.peg.1975"/>
<dbReference type="InterPro" id="IPR029151">
    <property type="entry name" value="Sensor-like_sf"/>
</dbReference>